<dbReference type="AlphaFoldDB" id="A0AAX2RCY7"/>
<proteinExistence type="predicted"/>
<sequence>MSTITDRLYAQSRIVPIQPQNRVKTVRKIDSGALEVTQYSGQVFTVDPTDTLFQAFVVYTVLNSDT</sequence>
<gene>
    <name evidence="1" type="ORF">E3D37_42640</name>
</gene>
<evidence type="ECO:0000313" key="1">
    <source>
        <dbReference type="EMBL" id="TEU32587.1"/>
    </source>
</evidence>
<name>A0AAX2RCY7_BURCE</name>
<comment type="caution">
    <text evidence="1">The sequence shown here is derived from an EMBL/GenBank/DDBJ whole genome shotgun (WGS) entry which is preliminary data.</text>
</comment>
<dbReference type="RefSeq" id="WP_134257963.1">
    <property type="nucleotide sequence ID" value="NZ_SNSG01000079.1"/>
</dbReference>
<protein>
    <submittedName>
        <fullName evidence="1">Uncharacterized protein</fullName>
    </submittedName>
</protein>
<dbReference type="EMBL" id="SNSQ01000097">
    <property type="protein sequence ID" value="TEU32587.1"/>
    <property type="molecule type" value="Genomic_DNA"/>
</dbReference>
<evidence type="ECO:0000313" key="2">
    <source>
        <dbReference type="Proteomes" id="UP000298234"/>
    </source>
</evidence>
<organism evidence="1 2">
    <name type="scientific">Burkholderia cepacia</name>
    <name type="common">Pseudomonas cepacia</name>
    <dbReference type="NCBI Taxonomy" id="292"/>
    <lineage>
        <taxon>Bacteria</taxon>
        <taxon>Pseudomonadati</taxon>
        <taxon>Pseudomonadota</taxon>
        <taxon>Betaproteobacteria</taxon>
        <taxon>Burkholderiales</taxon>
        <taxon>Burkholderiaceae</taxon>
        <taxon>Burkholderia</taxon>
        <taxon>Burkholderia cepacia complex</taxon>
    </lineage>
</organism>
<reference evidence="1 2" key="1">
    <citation type="submission" date="2019-03" db="EMBL/GenBank/DDBJ databases">
        <title>Burkholderia cepacia outbreak.</title>
        <authorList>
            <person name="Farzana R."/>
            <person name="Walsh T.R."/>
        </authorList>
    </citation>
    <scope>NUCLEOTIDE SEQUENCE [LARGE SCALE GENOMIC DNA]</scope>
    <source>
        <strain evidence="2">d13</strain>
    </source>
</reference>
<dbReference type="Proteomes" id="UP000298234">
    <property type="component" value="Unassembled WGS sequence"/>
</dbReference>
<accession>A0AAX2RCY7</accession>